<evidence type="ECO:0000313" key="1">
    <source>
        <dbReference type="EMBL" id="QJA64412.1"/>
    </source>
</evidence>
<evidence type="ECO:0000313" key="2">
    <source>
        <dbReference type="EMBL" id="QJA82351.1"/>
    </source>
</evidence>
<name>A0A6M3J6D3_9ZZZZ</name>
<reference evidence="1" key="1">
    <citation type="submission" date="2020-03" db="EMBL/GenBank/DDBJ databases">
        <title>The deep terrestrial virosphere.</title>
        <authorList>
            <person name="Holmfeldt K."/>
            <person name="Nilsson E."/>
            <person name="Simone D."/>
            <person name="Lopez-Fernandez M."/>
            <person name="Wu X."/>
            <person name="de Brujin I."/>
            <person name="Lundin D."/>
            <person name="Andersson A."/>
            <person name="Bertilsson S."/>
            <person name="Dopson M."/>
        </authorList>
    </citation>
    <scope>NUCLEOTIDE SEQUENCE</scope>
    <source>
        <strain evidence="2">MM415A00412</strain>
        <strain evidence="1">MM415B00498</strain>
    </source>
</reference>
<sequence>MKKINHTGIRNEKLFCYHCGGEFKIEIPMPVGDFVRKMTAFNALHKDCKKTWKQLRANQSLSLPDRVKFWQENGERGRSSELMFCQISGYRAYDAYDRNMNNHPHDPDDFRRCYELLIDIPEWRDDLYKMSHISNVWKKLVDNWDKLTKMFENKDEKMYDFMKEMGC</sequence>
<gene>
    <name evidence="2" type="ORF">MM415A00412_0023</name>
    <name evidence="1" type="ORF">MM415B00498_0027</name>
</gene>
<dbReference type="AlphaFoldDB" id="A0A6M3J6D3"/>
<protein>
    <submittedName>
        <fullName evidence="1">Uncharacterized protein</fullName>
    </submittedName>
</protein>
<accession>A0A6M3J6D3</accession>
<organism evidence="1">
    <name type="scientific">viral metagenome</name>
    <dbReference type="NCBI Taxonomy" id="1070528"/>
    <lineage>
        <taxon>unclassified sequences</taxon>
        <taxon>metagenomes</taxon>
        <taxon>organismal metagenomes</taxon>
    </lineage>
</organism>
<proteinExistence type="predicted"/>
<dbReference type="EMBL" id="MT142485">
    <property type="protein sequence ID" value="QJA82351.1"/>
    <property type="molecule type" value="Genomic_DNA"/>
</dbReference>
<dbReference type="EMBL" id="MT141519">
    <property type="protein sequence ID" value="QJA64412.1"/>
    <property type="molecule type" value="Genomic_DNA"/>
</dbReference>